<dbReference type="Proteomes" id="UP000299102">
    <property type="component" value="Unassembled WGS sequence"/>
</dbReference>
<keyword evidence="2" id="KW-0472">Membrane</keyword>
<evidence type="ECO:0000313" key="4">
    <source>
        <dbReference type="Proteomes" id="UP000299102"/>
    </source>
</evidence>
<keyword evidence="2" id="KW-0812">Transmembrane</keyword>
<protein>
    <submittedName>
        <fullName evidence="3">Uncharacterized protein</fullName>
    </submittedName>
</protein>
<sequence length="130" mass="14699">MSDRNMYFTVAVQPLYGYLSVKFLLYAFAQVILALSVCKLQAMVTKLLKESENTSAANRSHLGNCEKLFLENEELHISSSSENRVLDQQRHKPLLATTFLSVRNPTPSMPPRSNHSTTAVLTNDFARHEQ</sequence>
<feature type="transmembrane region" description="Helical" evidence="2">
    <location>
        <begin position="15"/>
        <end position="38"/>
    </location>
</feature>
<reference evidence="3 4" key="1">
    <citation type="journal article" date="2019" name="Commun. Biol.">
        <title>The bagworm genome reveals a unique fibroin gene that provides high tensile strength.</title>
        <authorList>
            <person name="Kono N."/>
            <person name="Nakamura H."/>
            <person name="Ohtoshi R."/>
            <person name="Tomita M."/>
            <person name="Numata K."/>
            <person name="Arakawa K."/>
        </authorList>
    </citation>
    <scope>NUCLEOTIDE SEQUENCE [LARGE SCALE GENOMIC DNA]</scope>
</reference>
<feature type="region of interest" description="Disordered" evidence="1">
    <location>
        <begin position="100"/>
        <end position="123"/>
    </location>
</feature>
<feature type="compositionally biased region" description="Polar residues" evidence="1">
    <location>
        <begin position="100"/>
        <end position="121"/>
    </location>
</feature>
<organism evidence="3 4">
    <name type="scientific">Eumeta variegata</name>
    <name type="common">Bagworm moth</name>
    <name type="synonym">Eumeta japonica</name>
    <dbReference type="NCBI Taxonomy" id="151549"/>
    <lineage>
        <taxon>Eukaryota</taxon>
        <taxon>Metazoa</taxon>
        <taxon>Ecdysozoa</taxon>
        <taxon>Arthropoda</taxon>
        <taxon>Hexapoda</taxon>
        <taxon>Insecta</taxon>
        <taxon>Pterygota</taxon>
        <taxon>Neoptera</taxon>
        <taxon>Endopterygota</taxon>
        <taxon>Lepidoptera</taxon>
        <taxon>Glossata</taxon>
        <taxon>Ditrysia</taxon>
        <taxon>Tineoidea</taxon>
        <taxon>Psychidae</taxon>
        <taxon>Oiketicinae</taxon>
        <taxon>Eumeta</taxon>
    </lineage>
</organism>
<proteinExistence type="predicted"/>
<comment type="caution">
    <text evidence="3">The sequence shown here is derived from an EMBL/GenBank/DDBJ whole genome shotgun (WGS) entry which is preliminary data.</text>
</comment>
<accession>A0A4C1W6P0</accession>
<keyword evidence="4" id="KW-1185">Reference proteome</keyword>
<name>A0A4C1W6P0_EUMVA</name>
<dbReference type="AlphaFoldDB" id="A0A4C1W6P0"/>
<keyword evidence="2" id="KW-1133">Transmembrane helix</keyword>
<evidence type="ECO:0000313" key="3">
    <source>
        <dbReference type="EMBL" id="GBP45757.1"/>
    </source>
</evidence>
<gene>
    <name evidence="3" type="ORF">EVAR_76062_1</name>
</gene>
<evidence type="ECO:0000256" key="2">
    <source>
        <dbReference type="SAM" id="Phobius"/>
    </source>
</evidence>
<evidence type="ECO:0000256" key="1">
    <source>
        <dbReference type="SAM" id="MobiDB-lite"/>
    </source>
</evidence>
<dbReference type="EMBL" id="BGZK01000471">
    <property type="protein sequence ID" value="GBP45757.1"/>
    <property type="molecule type" value="Genomic_DNA"/>
</dbReference>